<dbReference type="OrthoDB" id="20821at2759"/>
<feature type="region of interest" description="Disordered" evidence="1">
    <location>
        <begin position="318"/>
        <end position="377"/>
    </location>
</feature>
<evidence type="ECO:0000259" key="2">
    <source>
        <dbReference type="Pfam" id="PF06911"/>
    </source>
</evidence>
<dbReference type="GO" id="GO:0005886">
    <property type="term" value="C:plasma membrane"/>
    <property type="evidence" value="ECO:0007669"/>
    <property type="project" value="TreeGrafter"/>
</dbReference>
<feature type="compositionally biased region" description="Pro residues" evidence="1">
    <location>
        <begin position="336"/>
        <end position="360"/>
    </location>
</feature>
<evidence type="ECO:0000313" key="3">
    <source>
        <dbReference type="EMBL" id="PFH53588.1"/>
    </source>
</evidence>
<dbReference type="GO" id="GO:0051301">
    <property type="term" value="P:cell division"/>
    <property type="evidence" value="ECO:0007669"/>
    <property type="project" value="TreeGrafter"/>
</dbReference>
<dbReference type="EMBL" id="KZ301973">
    <property type="protein sequence ID" value="PFH53588.1"/>
    <property type="molecule type" value="Genomic_DNA"/>
</dbReference>
<dbReference type="InterPro" id="IPR045036">
    <property type="entry name" value="Spartin-like"/>
</dbReference>
<gene>
    <name evidence="3" type="ORF">AMATHDRAFT_73383</name>
</gene>
<reference evidence="3 4" key="1">
    <citation type="submission" date="2014-02" db="EMBL/GenBank/DDBJ databases">
        <title>Transposable element dynamics among asymbiotic and ectomycorrhizal Amanita fungi.</title>
        <authorList>
            <consortium name="DOE Joint Genome Institute"/>
            <person name="Hess J."/>
            <person name="Skrede I."/>
            <person name="Wolfe B."/>
            <person name="LaButti K."/>
            <person name="Ohm R.A."/>
            <person name="Grigoriev I.V."/>
            <person name="Pringle A."/>
        </authorList>
    </citation>
    <scope>NUCLEOTIDE SEQUENCE [LARGE SCALE GENOMIC DNA]</scope>
    <source>
        <strain evidence="3 4">SKay4041</strain>
    </source>
</reference>
<dbReference type="InterPro" id="IPR009686">
    <property type="entry name" value="Senescence/spartin_C"/>
</dbReference>
<accession>A0A2A9NU13</accession>
<dbReference type="PANTHER" id="PTHR21068:SF43">
    <property type="entry name" value="SPARTIN"/>
    <property type="match status" value="1"/>
</dbReference>
<dbReference type="AlphaFoldDB" id="A0A2A9NU13"/>
<keyword evidence="4" id="KW-1185">Reference proteome</keyword>
<dbReference type="STRING" id="703135.A0A2A9NU13"/>
<dbReference type="Proteomes" id="UP000242287">
    <property type="component" value="Unassembled WGS sequence"/>
</dbReference>
<dbReference type="Pfam" id="PF06911">
    <property type="entry name" value="Senescence"/>
    <property type="match status" value="1"/>
</dbReference>
<organism evidence="3 4">
    <name type="scientific">Amanita thiersii Skay4041</name>
    <dbReference type="NCBI Taxonomy" id="703135"/>
    <lineage>
        <taxon>Eukaryota</taxon>
        <taxon>Fungi</taxon>
        <taxon>Dikarya</taxon>
        <taxon>Basidiomycota</taxon>
        <taxon>Agaricomycotina</taxon>
        <taxon>Agaricomycetes</taxon>
        <taxon>Agaricomycetidae</taxon>
        <taxon>Agaricales</taxon>
        <taxon>Pluteineae</taxon>
        <taxon>Amanitaceae</taxon>
        <taxon>Amanita</taxon>
    </lineage>
</organism>
<protein>
    <recommendedName>
        <fullName evidence="2">Senescence domain-containing protein</fullName>
    </recommendedName>
</protein>
<feature type="domain" description="Senescence" evidence="2">
    <location>
        <begin position="225"/>
        <end position="454"/>
    </location>
</feature>
<evidence type="ECO:0000256" key="1">
    <source>
        <dbReference type="SAM" id="MobiDB-lite"/>
    </source>
</evidence>
<dbReference type="PANTHER" id="PTHR21068">
    <property type="entry name" value="SPARTIN"/>
    <property type="match status" value="1"/>
</dbReference>
<evidence type="ECO:0000313" key="4">
    <source>
        <dbReference type="Proteomes" id="UP000242287"/>
    </source>
</evidence>
<sequence length="464" mass="50707">MSLPQAFILLKLPNSRLTTNGTDLSGSLLLECVTVQLPNTSDDANRDVYLVLHISDYEYPLDPARIITRTDDYQSRIYQFYPTATDPNPITLSVKTVTGVQDEQANLEEDLETFENILSQYADFREDSAHIPASPNLGGNGTSTPKMLAHDTDDLRGRFILVNEESGAIIGEVEDKFRITEDPSLHEKGHENDPVIIEVPEETPAESDANAMELFVRTVPENERDWITQTAVVVSHAISLTTNLLLTTISSASNFYILRSKPNTRTRGSATPPSRAVVFLTSERAKKGLTAVHAVSSQAVNVSSKTVNLIDNMIRRAMGVKPQKGRTASPCLSPEPRVPSPEKPPLPPRKTPSPIPPVSPLPGSSTSPPPDGPKRLSTKTRILLSADLILSTVDNSTRQMLDAGTKTVADVMRHKYGAEAAENSILMANTARNAALVYVDMSGIGRRALLRRAGGHFIRGRFQK</sequence>
<name>A0A2A9NU13_9AGAR</name>
<proteinExistence type="predicted"/>